<feature type="compositionally biased region" description="Low complexity" evidence="1">
    <location>
        <begin position="636"/>
        <end position="645"/>
    </location>
</feature>
<feature type="compositionally biased region" description="Low complexity" evidence="1">
    <location>
        <begin position="485"/>
        <end position="494"/>
    </location>
</feature>
<feature type="compositionally biased region" description="Polar residues" evidence="1">
    <location>
        <begin position="527"/>
        <end position="543"/>
    </location>
</feature>
<feature type="compositionally biased region" description="Low complexity" evidence="1">
    <location>
        <begin position="460"/>
        <end position="469"/>
    </location>
</feature>
<feature type="region of interest" description="Disordered" evidence="1">
    <location>
        <begin position="781"/>
        <end position="824"/>
    </location>
</feature>
<dbReference type="GO" id="GO:0031048">
    <property type="term" value="P:regulatory ncRNA-mediated heterochromatin formation"/>
    <property type="evidence" value="ECO:0007669"/>
    <property type="project" value="TreeGrafter"/>
</dbReference>
<feature type="compositionally biased region" description="Basic and acidic residues" evidence="1">
    <location>
        <begin position="646"/>
        <end position="658"/>
    </location>
</feature>
<feature type="compositionally biased region" description="Low complexity" evidence="1">
    <location>
        <begin position="383"/>
        <end position="395"/>
    </location>
</feature>
<evidence type="ECO:0000256" key="1">
    <source>
        <dbReference type="SAM" id="MobiDB-lite"/>
    </source>
</evidence>
<comment type="caution">
    <text evidence="3">The sequence shown here is derived from an EMBL/GenBank/DDBJ whole genome shotgun (WGS) entry which is preliminary data.</text>
</comment>
<feature type="compositionally biased region" description="Low complexity" evidence="1">
    <location>
        <begin position="661"/>
        <end position="672"/>
    </location>
</feature>
<reference evidence="3" key="1">
    <citation type="submission" date="2020-05" db="EMBL/GenBank/DDBJ databases">
        <authorList>
            <person name="Rincon C."/>
            <person name="Sanders R I."/>
            <person name="Robbins C."/>
            <person name="Chaturvedi A."/>
        </authorList>
    </citation>
    <scope>NUCLEOTIDE SEQUENCE</scope>
    <source>
        <strain evidence="3">CHB12</strain>
    </source>
</reference>
<feature type="compositionally biased region" description="Polar residues" evidence="1">
    <location>
        <begin position="787"/>
        <end position="806"/>
    </location>
</feature>
<dbReference type="InterPro" id="IPR048263">
    <property type="entry name" value="Arb2"/>
</dbReference>
<dbReference type="OrthoDB" id="421951at2759"/>
<protein>
    <recommendedName>
        <fullName evidence="2">Arb2 domain-containing protein</fullName>
    </recommendedName>
</protein>
<feature type="compositionally biased region" description="Basic and acidic residues" evidence="1">
    <location>
        <begin position="470"/>
        <end position="482"/>
    </location>
</feature>
<dbReference type="VEuPathDB" id="FungiDB:RhiirFUN_018828"/>
<dbReference type="PANTHER" id="PTHR21357">
    <property type="entry name" value="FAM172 FAMILY PROTEIN HOMOLOG CG10038"/>
    <property type="match status" value="1"/>
</dbReference>
<dbReference type="GO" id="GO:0005634">
    <property type="term" value="C:nucleus"/>
    <property type="evidence" value="ECO:0007669"/>
    <property type="project" value="TreeGrafter"/>
</dbReference>
<dbReference type="AlphaFoldDB" id="A0A916E4J5"/>
<evidence type="ECO:0000259" key="2">
    <source>
        <dbReference type="Pfam" id="PF22749"/>
    </source>
</evidence>
<feature type="compositionally biased region" description="Basic and acidic residues" evidence="1">
    <location>
        <begin position="569"/>
        <end position="578"/>
    </location>
</feature>
<dbReference type="EMBL" id="CAGKOT010000016">
    <property type="protein sequence ID" value="CAB5361593.1"/>
    <property type="molecule type" value="Genomic_DNA"/>
</dbReference>
<proteinExistence type="predicted"/>
<feature type="compositionally biased region" description="Polar residues" evidence="1">
    <location>
        <begin position="309"/>
        <end position="324"/>
    </location>
</feature>
<feature type="region of interest" description="Disordered" evidence="1">
    <location>
        <begin position="309"/>
        <end position="333"/>
    </location>
</feature>
<dbReference type="PANTHER" id="PTHR21357:SF4">
    <property type="entry name" value="FAM172 FAMILY PROTEIN HOMOLOG CG10038"/>
    <property type="match status" value="1"/>
</dbReference>
<gene>
    <name evidence="3" type="ORF">CHRIB12_LOCUS8770</name>
</gene>
<feature type="compositionally biased region" description="Basic and acidic residues" evidence="1">
    <location>
        <begin position="418"/>
        <end position="427"/>
    </location>
</feature>
<feature type="region of interest" description="Disordered" evidence="1">
    <location>
        <begin position="367"/>
        <end position="690"/>
    </location>
</feature>
<evidence type="ECO:0000313" key="4">
    <source>
        <dbReference type="Proteomes" id="UP000684084"/>
    </source>
</evidence>
<feature type="compositionally biased region" description="Low complexity" evidence="1">
    <location>
        <begin position="408"/>
        <end position="417"/>
    </location>
</feature>
<feature type="compositionally biased region" description="Low complexity" evidence="1">
    <location>
        <begin position="611"/>
        <end position="620"/>
    </location>
</feature>
<accession>A0A916E4J5</accession>
<dbReference type="Proteomes" id="UP000684084">
    <property type="component" value="Unassembled WGS sequence"/>
</dbReference>
<dbReference type="Pfam" id="PF22749">
    <property type="entry name" value="Arb2"/>
    <property type="match status" value="1"/>
</dbReference>
<dbReference type="InterPro" id="IPR053858">
    <property type="entry name" value="Arb2_dom"/>
</dbReference>
<dbReference type="GO" id="GO:0035197">
    <property type="term" value="F:siRNA binding"/>
    <property type="evidence" value="ECO:0007669"/>
    <property type="project" value="TreeGrafter"/>
</dbReference>
<dbReference type="InterPro" id="IPR029058">
    <property type="entry name" value="AB_hydrolase_fold"/>
</dbReference>
<feature type="compositionally biased region" description="Low complexity" evidence="1">
    <location>
        <begin position="559"/>
        <end position="568"/>
    </location>
</feature>
<name>A0A916E4J5_9GLOM</name>
<sequence>MSEETEFPKTVEGFGYRFNEKGELRDIETGGRFEFFYRTGDRYYNQRRYEELGDVIGEFIENELVEQYNLIRKIIPVELKEDDNIANAKSRIYISDDAQECQTLLLLIQGSGVVRPGQWARQVIINDSLELGTMFPYIRKAQELKWGIVIFNPNENYGSIMKDGEVRDRRIFGSESPQNHCLYVWDKFVTNARAKEILIVAHSYGGICTSYLLDQYADDFYKRVKGIALTDSVHSSGMIPTHSKLWFSKKAINWIKSDLPINDPIREANQFYGCNCFSAGHHKHEYTSGVAIEPVFEFLQFRARGNKEITNQKNETSEQSFTNNNEDDKESRVVKSFNEETKLQTQNGSESITHEKGTNDMEIDELPEATNKTSSENDTKLDSSSAMETEATSSENDTKATEESQLDSSSTMETEATSSEKDTKATEESQLNSSSAMEMEVEETSSEKDIKANGESQLDSSSTMETEATSSEKDTKVTRESQLDSSSTMETEATSSEKDTKESQLNSSSAMEMEVEETSSEKDTKANGESQLDSSSTMKTETISSEKDIKATEESQLDSSSTMETEATSSEKDTKATEESQLDSSSAMEMETETISSEKDIKANGESQLDSSSTMETEVTSSEKDTKATEESQLDSSSTMETEATSSEKDTKVTRESQLDSSSTMETETIISGKDTKATEESQLDSSSDVKIVDETVATNVISSEKDTTAIEELTGSETPNAIMNEQVEIVAKATNETTTKTVINKQTNEVNLEKNTEKDTLKAFMNNAITNDEVTVKNDISENEKINNNNTPKENTTDSNFNTDAQVLKDDNNSKDSSQNNNV</sequence>
<feature type="domain" description="Arb2" evidence="2">
    <location>
        <begin position="7"/>
        <end position="260"/>
    </location>
</feature>
<feature type="compositionally biased region" description="Basic and acidic residues" evidence="1">
    <location>
        <begin position="544"/>
        <end position="553"/>
    </location>
</feature>
<feature type="region of interest" description="Disordered" evidence="1">
    <location>
        <begin position="342"/>
        <end position="361"/>
    </location>
</feature>
<feature type="compositionally biased region" description="Basic and acidic residues" evidence="1">
    <location>
        <begin position="621"/>
        <end position="630"/>
    </location>
</feature>
<dbReference type="SUPFAM" id="SSF53474">
    <property type="entry name" value="alpha/beta-Hydrolases"/>
    <property type="match status" value="1"/>
</dbReference>
<organism evidence="3 4">
    <name type="scientific">Rhizophagus irregularis</name>
    <dbReference type="NCBI Taxonomy" id="588596"/>
    <lineage>
        <taxon>Eukaryota</taxon>
        <taxon>Fungi</taxon>
        <taxon>Fungi incertae sedis</taxon>
        <taxon>Mucoromycota</taxon>
        <taxon>Glomeromycotina</taxon>
        <taxon>Glomeromycetes</taxon>
        <taxon>Glomerales</taxon>
        <taxon>Glomeraceae</taxon>
        <taxon>Rhizophagus</taxon>
    </lineage>
</organism>
<evidence type="ECO:0000313" key="3">
    <source>
        <dbReference type="EMBL" id="CAB5361593.1"/>
    </source>
</evidence>